<evidence type="ECO:0000313" key="2">
    <source>
        <dbReference type="EMBL" id="OIQ64865.1"/>
    </source>
</evidence>
<evidence type="ECO:0000256" key="1">
    <source>
        <dbReference type="SAM" id="MobiDB-lite"/>
    </source>
</evidence>
<feature type="region of interest" description="Disordered" evidence="1">
    <location>
        <begin position="1"/>
        <end position="20"/>
    </location>
</feature>
<accession>A0A1J5NZZ5</accession>
<dbReference type="EMBL" id="MLJW01007780">
    <property type="protein sequence ID" value="OIQ64865.1"/>
    <property type="molecule type" value="Genomic_DNA"/>
</dbReference>
<organism evidence="2">
    <name type="scientific">mine drainage metagenome</name>
    <dbReference type="NCBI Taxonomy" id="410659"/>
    <lineage>
        <taxon>unclassified sequences</taxon>
        <taxon>metagenomes</taxon>
        <taxon>ecological metagenomes</taxon>
    </lineage>
</organism>
<reference evidence="2" key="1">
    <citation type="submission" date="2016-10" db="EMBL/GenBank/DDBJ databases">
        <title>Sequence of Gallionella enrichment culture.</title>
        <authorList>
            <person name="Poehlein A."/>
            <person name="Muehling M."/>
            <person name="Daniel R."/>
        </authorList>
    </citation>
    <scope>NUCLEOTIDE SEQUENCE</scope>
</reference>
<gene>
    <name evidence="2" type="ORF">GALL_535820</name>
</gene>
<dbReference type="AlphaFoldDB" id="A0A1J5NZZ5"/>
<comment type="caution">
    <text evidence="2">The sequence shown here is derived from an EMBL/GenBank/DDBJ whole genome shotgun (WGS) entry which is preliminary data.</text>
</comment>
<name>A0A1J5NZZ5_9ZZZZ</name>
<sequence>MGSTEYGRKPQFMGRGMKNPLRKQGVLRSAKNARQTVSVKFNALATVKMSLSPRPHIFMTMI</sequence>
<protein>
    <submittedName>
        <fullName evidence="2">Uncharacterized protein</fullName>
    </submittedName>
</protein>
<proteinExistence type="predicted"/>